<sequence length="195" mass="21168">MTEPDLTDAVAPVPLQVGPYRLDVPAASDTADVVAAFHDPDVATWNPAGGGEITAEERAPLWIADRATWTSQHASWVVRDHDGTVIGQVSLHHLDHESGTGEVGYWLTPRGRGRGIGTAVLDAATTYALDTLGLFRIELFHAVENEASCRMALRCGYALEGTTRQSYRYGDGLRHDEHLHAILATDPRPEVRPPA</sequence>
<dbReference type="Gene3D" id="3.40.630.30">
    <property type="match status" value="1"/>
</dbReference>
<dbReference type="InterPro" id="IPR016181">
    <property type="entry name" value="Acyl_CoA_acyltransferase"/>
</dbReference>
<reference evidence="3" key="1">
    <citation type="journal article" date="2019" name="Int. J. Syst. Evol. Microbiol.">
        <title>The Global Catalogue of Microorganisms (GCM) 10K type strain sequencing project: providing services to taxonomists for standard genome sequencing and annotation.</title>
        <authorList>
            <consortium name="The Broad Institute Genomics Platform"/>
            <consortium name="The Broad Institute Genome Sequencing Center for Infectious Disease"/>
            <person name="Wu L."/>
            <person name="Ma J."/>
        </authorList>
    </citation>
    <scope>NUCLEOTIDE SEQUENCE [LARGE SCALE GENOMIC DNA]</scope>
    <source>
        <strain evidence="3">CGMCC 4.7317</strain>
    </source>
</reference>
<name>A0ABW1T3C5_9ACTN</name>
<keyword evidence="3" id="KW-1185">Reference proteome</keyword>
<dbReference type="PROSITE" id="PS51186">
    <property type="entry name" value="GNAT"/>
    <property type="match status" value="1"/>
</dbReference>
<dbReference type="InterPro" id="IPR000182">
    <property type="entry name" value="GNAT_dom"/>
</dbReference>
<dbReference type="Pfam" id="PF13302">
    <property type="entry name" value="Acetyltransf_3"/>
    <property type="match status" value="1"/>
</dbReference>
<organism evidence="2 3">
    <name type="scientific">Longivirga aurantiaca</name>
    <dbReference type="NCBI Taxonomy" id="1837743"/>
    <lineage>
        <taxon>Bacteria</taxon>
        <taxon>Bacillati</taxon>
        <taxon>Actinomycetota</taxon>
        <taxon>Actinomycetes</taxon>
        <taxon>Sporichthyales</taxon>
        <taxon>Sporichthyaceae</taxon>
        <taxon>Longivirga</taxon>
    </lineage>
</organism>
<dbReference type="PANTHER" id="PTHR43441:SF10">
    <property type="entry name" value="ACETYLTRANSFERASE"/>
    <property type="match status" value="1"/>
</dbReference>
<protein>
    <submittedName>
        <fullName evidence="2">GNAT family N-acetyltransferase</fullName>
        <ecNumber evidence="2">2.3.-.-</ecNumber>
    </submittedName>
</protein>
<proteinExistence type="predicted"/>
<dbReference type="EC" id="2.3.-.-" evidence="2"/>
<keyword evidence="2" id="KW-0808">Transferase</keyword>
<evidence type="ECO:0000313" key="3">
    <source>
        <dbReference type="Proteomes" id="UP001596138"/>
    </source>
</evidence>
<dbReference type="EMBL" id="JBHSTI010000008">
    <property type="protein sequence ID" value="MFC6239218.1"/>
    <property type="molecule type" value="Genomic_DNA"/>
</dbReference>
<comment type="caution">
    <text evidence="2">The sequence shown here is derived from an EMBL/GenBank/DDBJ whole genome shotgun (WGS) entry which is preliminary data.</text>
</comment>
<keyword evidence="2" id="KW-0012">Acyltransferase</keyword>
<gene>
    <name evidence="2" type="ORF">ACFQGU_15165</name>
</gene>
<evidence type="ECO:0000313" key="2">
    <source>
        <dbReference type="EMBL" id="MFC6239218.1"/>
    </source>
</evidence>
<accession>A0ABW1T3C5</accession>
<evidence type="ECO:0000259" key="1">
    <source>
        <dbReference type="PROSITE" id="PS51186"/>
    </source>
</evidence>
<dbReference type="GO" id="GO:0016746">
    <property type="term" value="F:acyltransferase activity"/>
    <property type="evidence" value="ECO:0007669"/>
    <property type="project" value="UniProtKB-KW"/>
</dbReference>
<dbReference type="SUPFAM" id="SSF55729">
    <property type="entry name" value="Acyl-CoA N-acyltransferases (Nat)"/>
    <property type="match status" value="1"/>
</dbReference>
<dbReference type="Proteomes" id="UP001596138">
    <property type="component" value="Unassembled WGS sequence"/>
</dbReference>
<dbReference type="PANTHER" id="PTHR43441">
    <property type="entry name" value="RIBOSOMAL-PROTEIN-SERINE ACETYLTRANSFERASE"/>
    <property type="match status" value="1"/>
</dbReference>
<feature type="domain" description="N-acetyltransferase" evidence="1">
    <location>
        <begin position="40"/>
        <end position="189"/>
    </location>
</feature>
<dbReference type="RefSeq" id="WP_386768095.1">
    <property type="nucleotide sequence ID" value="NZ_JBHSTI010000008.1"/>
</dbReference>
<dbReference type="InterPro" id="IPR051908">
    <property type="entry name" value="Ribosomal_N-acetyltransferase"/>
</dbReference>
<dbReference type="CDD" id="cd04301">
    <property type="entry name" value="NAT_SF"/>
    <property type="match status" value="1"/>
</dbReference>